<keyword evidence="3" id="KW-1185">Reference proteome</keyword>
<feature type="domain" description="Chromosomal replication initiator protein DnaA ATPAse" evidence="1">
    <location>
        <begin position="127"/>
        <end position="248"/>
    </location>
</feature>
<dbReference type="GO" id="GO:0005524">
    <property type="term" value="F:ATP binding"/>
    <property type="evidence" value="ECO:0007669"/>
    <property type="project" value="InterPro"/>
</dbReference>
<dbReference type="Proteomes" id="UP000224317">
    <property type="component" value="Unassembled WGS sequence"/>
</dbReference>
<dbReference type="Pfam" id="PF00308">
    <property type="entry name" value="Bac_DnaA"/>
    <property type="match status" value="1"/>
</dbReference>
<proteinExistence type="predicted"/>
<reference evidence="2" key="1">
    <citation type="submission" date="2017-10" db="EMBL/GenBank/DDBJ databases">
        <title>Resolving the taxonomy of Roseburia spp., Eubacterium rectale and Agathobacter spp. through phylogenomic analysis.</title>
        <authorList>
            <person name="Sheridan P.O."/>
            <person name="Walker A.W."/>
            <person name="Duncan S.H."/>
            <person name="Scott K.P."/>
            <person name="Toole P.W.O."/>
            <person name="Luis P."/>
            <person name="Flint H.J."/>
        </authorList>
    </citation>
    <scope>NUCLEOTIDE SEQUENCE [LARGE SCALE GENOMIC DNA]</scope>
    <source>
        <strain evidence="2">JK10</strain>
    </source>
</reference>
<organism evidence="2 3">
    <name type="scientific">Pseudobutyrivibrio ruminis</name>
    <dbReference type="NCBI Taxonomy" id="46206"/>
    <lineage>
        <taxon>Bacteria</taxon>
        <taxon>Bacillati</taxon>
        <taxon>Bacillota</taxon>
        <taxon>Clostridia</taxon>
        <taxon>Lachnospirales</taxon>
        <taxon>Lachnospiraceae</taxon>
        <taxon>Pseudobutyrivibrio</taxon>
    </lineage>
</organism>
<dbReference type="PANTHER" id="PTHR30050:SF4">
    <property type="entry name" value="ATP-BINDING PROTEIN RV3427C IN INSERTION SEQUENCE-RELATED"/>
    <property type="match status" value="1"/>
</dbReference>
<dbReference type="AlphaFoldDB" id="A0A2G3EAU5"/>
<sequence>MHMEVKDIMEQQLQEIKERTTGQKKNLIYMESNVCPICKGTGFEFYEDEQGRPFTRDCSCGIRQNLITRERVAFANIPEGFKNYWLENYSKDIYEKEQSKIIVEKNITAARWWLENFERMKNSGMGFYLYSSTKGCGKTRFAISLANELLRMEKCSVKFATSIEILNEIRATWNKDYEYTEQQLLEGLTKVDVLIIDDFDTETPKDWTQEKFYQIINVRYMNNLITIYTSNMAIDNTNYDERIKNRIKEKSYQLTFPDESIREQISKWNQEELKAAIA</sequence>
<accession>A0A2G3EAU5</accession>
<evidence type="ECO:0000259" key="1">
    <source>
        <dbReference type="Pfam" id="PF00308"/>
    </source>
</evidence>
<dbReference type="PANTHER" id="PTHR30050">
    <property type="entry name" value="CHROMOSOMAL REPLICATION INITIATOR PROTEIN DNAA"/>
    <property type="match status" value="1"/>
</dbReference>
<dbReference type="Gene3D" id="3.40.50.300">
    <property type="entry name" value="P-loop containing nucleotide triphosphate hydrolases"/>
    <property type="match status" value="1"/>
</dbReference>
<evidence type="ECO:0000313" key="2">
    <source>
        <dbReference type="EMBL" id="PHU40340.1"/>
    </source>
</evidence>
<dbReference type="InterPro" id="IPR013317">
    <property type="entry name" value="DnaA_dom"/>
</dbReference>
<dbReference type="SUPFAM" id="SSF52540">
    <property type="entry name" value="P-loop containing nucleoside triphosphate hydrolases"/>
    <property type="match status" value="1"/>
</dbReference>
<comment type="caution">
    <text evidence="2">The sequence shown here is derived from an EMBL/GenBank/DDBJ whole genome shotgun (WGS) entry which is preliminary data.</text>
</comment>
<dbReference type="GO" id="GO:0006260">
    <property type="term" value="P:DNA replication"/>
    <property type="evidence" value="ECO:0007669"/>
    <property type="project" value="TreeGrafter"/>
</dbReference>
<name>A0A2G3EAU5_9FIRM</name>
<evidence type="ECO:0000313" key="3">
    <source>
        <dbReference type="Proteomes" id="UP000224317"/>
    </source>
</evidence>
<dbReference type="InterPro" id="IPR027417">
    <property type="entry name" value="P-loop_NTPase"/>
</dbReference>
<protein>
    <recommendedName>
        <fullName evidence="1">Chromosomal replication initiator protein DnaA ATPAse domain-containing protein</fullName>
    </recommendedName>
</protein>
<dbReference type="EMBL" id="PDYH01000022">
    <property type="protein sequence ID" value="PHU40340.1"/>
    <property type="molecule type" value="Genomic_DNA"/>
</dbReference>
<gene>
    <name evidence="2" type="ORF">CSX00_07140</name>
</gene>